<sequence>MATIVIYLACNDVEESIKWYSDVLGFKIDPALHFPGQFAHIYLDGPDARASRAQLMLRGYPRAEKGETAAVGTKPPSMKFFFDITDKAKGKEAVDERFKEIKQRQESGLTIELKDPPKDEAGGYRGFEVFDPNGHELSFFVWI</sequence>
<protein>
    <recommendedName>
        <fullName evidence="1">VOC domain-containing protein</fullName>
    </recommendedName>
</protein>
<dbReference type="Gene3D" id="3.10.180.10">
    <property type="entry name" value="2,3-Dihydroxybiphenyl 1,2-Dioxygenase, domain 1"/>
    <property type="match status" value="1"/>
</dbReference>
<dbReference type="Proteomes" id="UP000076738">
    <property type="component" value="Unassembled WGS sequence"/>
</dbReference>
<name>A0A167MNQ7_CALVF</name>
<evidence type="ECO:0000259" key="1">
    <source>
        <dbReference type="PROSITE" id="PS51819"/>
    </source>
</evidence>
<organism evidence="2 3">
    <name type="scientific">Calocera viscosa (strain TUFC12733)</name>
    <dbReference type="NCBI Taxonomy" id="1330018"/>
    <lineage>
        <taxon>Eukaryota</taxon>
        <taxon>Fungi</taxon>
        <taxon>Dikarya</taxon>
        <taxon>Basidiomycota</taxon>
        <taxon>Agaricomycotina</taxon>
        <taxon>Dacrymycetes</taxon>
        <taxon>Dacrymycetales</taxon>
        <taxon>Dacrymycetaceae</taxon>
        <taxon>Calocera</taxon>
    </lineage>
</organism>
<accession>A0A167MNQ7</accession>
<dbReference type="InterPro" id="IPR029068">
    <property type="entry name" value="Glyas_Bleomycin-R_OHBP_Dase"/>
</dbReference>
<evidence type="ECO:0000313" key="3">
    <source>
        <dbReference type="Proteomes" id="UP000076738"/>
    </source>
</evidence>
<dbReference type="OrthoDB" id="3345127at2759"/>
<dbReference type="InterPro" id="IPR004360">
    <property type="entry name" value="Glyas_Fos-R_dOase_dom"/>
</dbReference>
<gene>
    <name evidence="2" type="ORF">CALVIDRAFT_563545</name>
</gene>
<dbReference type="InterPro" id="IPR037523">
    <property type="entry name" value="VOC_core"/>
</dbReference>
<proteinExistence type="predicted"/>
<dbReference type="SUPFAM" id="SSF54593">
    <property type="entry name" value="Glyoxalase/Bleomycin resistance protein/Dihydroxybiphenyl dioxygenase"/>
    <property type="match status" value="1"/>
</dbReference>
<reference evidence="2 3" key="1">
    <citation type="journal article" date="2016" name="Mol. Biol. Evol.">
        <title>Comparative Genomics of Early-Diverging Mushroom-Forming Fungi Provides Insights into the Origins of Lignocellulose Decay Capabilities.</title>
        <authorList>
            <person name="Nagy L.G."/>
            <person name="Riley R."/>
            <person name="Tritt A."/>
            <person name="Adam C."/>
            <person name="Daum C."/>
            <person name="Floudas D."/>
            <person name="Sun H."/>
            <person name="Yadav J.S."/>
            <person name="Pangilinan J."/>
            <person name="Larsson K.H."/>
            <person name="Matsuura K."/>
            <person name="Barry K."/>
            <person name="Labutti K."/>
            <person name="Kuo R."/>
            <person name="Ohm R.A."/>
            <person name="Bhattacharya S.S."/>
            <person name="Shirouzu T."/>
            <person name="Yoshinaga Y."/>
            <person name="Martin F.M."/>
            <person name="Grigoriev I.V."/>
            <person name="Hibbett D.S."/>
        </authorList>
    </citation>
    <scope>NUCLEOTIDE SEQUENCE [LARGE SCALE GENOMIC DNA]</scope>
    <source>
        <strain evidence="2 3">TUFC12733</strain>
    </source>
</reference>
<dbReference type="STRING" id="1330018.A0A167MNQ7"/>
<dbReference type="PROSITE" id="PS51819">
    <property type="entry name" value="VOC"/>
    <property type="match status" value="1"/>
</dbReference>
<dbReference type="Pfam" id="PF00903">
    <property type="entry name" value="Glyoxalase"/>
    <property type="match status" value="1"/>
</dbReference>
<keyword evidence="3" id="KW-1185">Reference proteome</keyword>
<feature type="domain" description="VOC" evidence="1">
    <location>
        <begin position="1"/>
        <end position="142"/>
    </location>
</feature>
<dbReference type="AlphaFoldDB" id="A0A167MNQ7"/>
<dbReference type="EMBL" id="KV417282">
    <property type="protein sequence ID" value="KZO96909.1"/>
    <property type="molecule type" value="Genomic_DNA"/>
</dbReference>
<evidence type="ECO:0000313" key="2">
    <source>
        <dbReference type="EMBL" id="KZO96909.1"/>
    </source>
</evidence>